<dbReference type="Proteomes" id="UP000515146">
    <property type="component" value="Unplaced"/>
</dbReference>
<dbReference type="KEGG" id="dpte:113798355"/>
<keyword evidence="1" id="KW-1133">Transmembrane helix</keyword>
<dbReference type="GeneID" id="113798355"/>
<dbReference type="RefSeq" id="XP_027204677.1">
    <property type="nucleotide sequence ID" value="XM_027348876.1"/>
</dbReference>
<sequence>MLPQFNLLIRSINKRSLNIWPYKHGLIDTQNASNRIVITRYLSSQNNLTPIIQKNSSGHSSSSPSSAAAKLSSKNPLTLITKNIGQSIESTNMAIKQRYRSFKRKIRIYTITFIMTFIFVYAFIDHSIRTVIYEFLHEQNLSSYITPLMITNNKQNEK</sequence>
<keyword evidence="1" id="KW-0812">Transmembrane</keyword>
<feature type="transmembrane region" description="Helical" evidence="1">
    <location>
        <begin position="106"/>
        <end position="124"/>
    </location>
</feature>
<dbReference type="AlphaFoldDB" id="A0A6P6YHH4"/>
<evidence type="ECO:0000256" key="1">
    <source>
        <dbReference type="SAM" id="Phobius"/>
    </source>
</evidence>
<keyword evidence="1" id="KW-0472">Membrane</keyword>
<evidence type="ECO:0000313" key="2">
    <source>
        <dbReference type="Proteomes" id="UP000515146"/>
    </source>
</evidence>
<proteinExistence type="predicted"/>
<dbReference type="OrthoDB" id="10518915at2759"/>
<dbReference type="InParanoid" id="A0A6P6YHH4"/>
<name>A0A6P6YHH4_DERPT</name>
<gene>
    <name evidence="3" type="primary">LOC113798355</name>
</gene>
<dbReference type="OMA" id="KIRIYTI"/>
<protein>
    <submittedName>
        <fullName evidence="3">Uncharacterized protein LOC113798355</fullName>
    </submittedName>
</protein>
<evidence type="ECO:0000313" key="3">
    <source>
        <dbReference type="RefSeq" id="XP_027204677.1"/>
    </source>
</evidence>
<organism evidence="2 3">
    <name type="scientific">Dermatophagoides pteronyssinus</name>
    <name type="common">European house dust mite</name>
    <dbReference type="NCBI Taxonomy" id="6956"/>
    <lineage>
        <taxon>Eukaryota</taxon>
        <taxon>Metazoa</taxon>
        <taxon>Ecdysozoa</taxon>
        <taxon>Arthropoda</taxon>
        <taxon>Chelicerata</taxon>
        <taxon>Arachnida</taxon>
        <taxon>Acari</taxon>
        <taxon>Acariformes</taxon>
        <taxon>Sarcoptiformes</taxon>
        <taxon>Astigmata</taxon>
        <taxon>Psoroptidia</taxon>
        <taxon>Analgoidea</taxon>
        <taxon>Pyroglyphidae</taxon>
        <taxon>Dermatophagoidinae</taxon>
        <taxon>Dermatophagoides</taxon>
    </lineage>
</organism>
<accession>A0A6P6YHH4</accession>
<reference evidence="3" key="1">
    <citation type="submission" date="2025-08" db="UniProtKB">
        <authorList>
            <consortium name="RefSeq"/>
        </authorList>
    </citation>
    <scope>IDENTIFICATION</scope>
    <source>
        <strain evidence="3">Airmid</strain>
    </source>
</reference>
<keyword evidence="2" id="KW-1185">Reference proteome</keyword>